<dbReference type="AlphaFoldDB" id="A0A7R9JH15"/>
<gene>
    <name evidence="2" type="ORF">TCMB3V08_LOCUS11675</name>
</gene>
<reference evidence="2" key="1">
    <citation type="submission" date="2020-11" db="EMBL/GenBank/DDBJ databases">
        <authorList>
            <person name="Tran Van P."/>
        </authorList>
    </citation>
    <scope>NUCLEOTIDE SEQUENCE</scope>
</reference>
<name>A0A7R9JH15_TIMCA</name>
<evidence type="ECO:0000256" key="1">
    <source>
        <dbReference type="SAM" id="MobiDB-lite"/>
    </source>
</evidence>
<accession>A0A7R9JH15</accession>
<organism evidence="2">
    <name type="scientific">Timema californicum</name>
    <name type="common">California timema</name>
    <name type="synonym">Walking stick</name>
    <dbReference type="NCBI Taxonomy" id="61474"/>
    <lineage>
        <taxon>Eukaryota</taxon>
        <taxon>Metazoa</taxon>
        <taxon>Ecdysozoa</taxon>
        <taxon>Arthropoda</taxon>
        <taxon>Hexapoda</taxon>
        <taxon>Insecta</taxon>
        <taxon>Pterygota</taxon>
        <taxon>Neoptera</taxon>
        <taxon>Polyneoptera</taxon>
        <taxon>Phasmatodea</taxon>
        <taxon>Timematodea</taxon>
        <taxon>Timematoidea</taxon>
        <taxon>Timematidae</taxon>
        <taxon>Timema</taxon>
    </lineage>
</organism>
<sequence length="150" mass="17424">MVLSIETRAIMLSVKISGRTAGSCKRDSNQRSFPLQFLRIPFTSTWVSKFIYSLIDDTMRTREREGIVRTDMIQLLMEARKEEFPDEQGSNGVNGDKRRKIDRTGRDDNTTNRNSTAQTTEQLRLRIELRLLEVAMCSNYSKELEKKREA</sequence>
<evidence type="ECO:0000313" key="2">
    <source>
        <dbReference type="EMBL" id="CAD7579140.1"/>
    </source>
</evidence>
<proteinExistence type="predicted"/>
<feature type="region of interest" description="Disordered" evidence="1">
    <location>
        <begin position="80"/>
        <end position="119"/>
    </location>
</feature>
<protein>
    <submittedName>
        <fullName evidence="2">(California timema) hypothetical protein</fullName>
    </submittedName>
</protein>
<dbReference type="EMBL" id="OE190152">
    <property type="protein sequence ID" value="CAD7579140.1"/>
    <property type="molecule type" value="Genomic_DNA"/>
</dbReference>